<keyword evidence="3" id="KW-1185">Reference proteome</keyword>
<accession>A0A937ABN4</accession>
<evidence type="ECO:0000313" key="3">
    <source>
        <dbReference type="Proteomes" id="UP000642920"/>
    </source>
</evidence>
<gene>
    <name evidence="2" type="ORF">JKP34_00295</name>
</gene>
<keyword evidence="1" id="KW-0732">Signal</keyword>
<protein>
    <recommendedName>
        <fullName evidence="4">Nuclear transport factor 2 family protein</fullName>
    </recommendedName>
</protein>
<reference evidence="2" key="1">
    <citation type="submission" date="2021-01" db="EMBL/GenBank/DDBJ databases">
        <title>Marivirga sp. nov., isolated from intertidal surface sediments.</title>
        <authorList>
            <person name="Zhang M."/>
        </authorList>
    </citation>
    <scope>NUCLEOTIDE SEQUENCE</scope>
    <source>
        <strain evidence="2">SM1354</strain>
    </source>
</reference>
<comment type="caution">
    <text evidence="2">The sequence shown here is derived from an EMBL/GenBank/DDBJ whole genome shotgun (WGS) entry which is preliminary data.</text>
</comment>
<dbReference type="Gene3D" id="3.10.450.50">
    <property type="match status" value="1"/>
</dbReference>
<feature type="chain" id="PRO_5037198889" description="Nuclear transport factor 2 family protein" evidence="1">
    <location>
        <begin position="20"/>
        <end position="164"/>
    </location>
</feature>
<sequence length="164" mass="18680">MTKYILFFFLFMSTLLVHAQSLPKADSTAVMQIITDVFDGMRQGDSSMISQHLHKDIVMHSVGIQPGGGTKVFTESNPQAWLDAVGKPKEQTWDERTANYKMNLTEGLAIVWMDYGFFIDKEFSHCGVNSFQLLKEAGIWKIIYIIDTRKRQDCNISAFSETNQ</sequence>
<evidence type="ECO:0008006" key="4">
    <source>
        <dbReference type="Google" id="ProtNLM"/>
    </source>
</evidence>
<organism evidence="2 3">
    <name type="scientific">Marivirga atlantica</name>
    <dbReference type="NCBI Taxonomy" id="1548457"/>
    <lineage>
        <taxon>Bacteria</taxon>
        <taxon>Pseudomonadati</taxon>
        <taxon>Bacteroidota</taxon>
        <taxon>Cytophagia</taxon>
        <taxon>Cytophagales</taxon>
        <taxon>Marivirgaceae</taxon>
        <taxon>Marivirga</taxon>
    </lineage>
</organism>
<evidence type="ECO:0000256" key="1">
    <source>
        <dbReference type="SAM" id="SignalP"/>
    </source>
</evidence>
<feature type="signal peptide" evidence="1">
    <location>
        <begin position="1"/>
        <end position="19"/>
    </location>
</feature>
<dbReference type="SUPFAM" id="SSF54427">
    <property type="entry name" value="NTF2-like"/>
    <property type="match status" value="1"/>
</dbReference>
<dbReference type="AlphaFoldDB" id="A0A937ABN4"/>
<evidence type="ECO:0000313" key="2">
    <source>
        <dbReference type="EMBL" id="MBL0763666.1"/>
    </source>
</evidence>
<dbReference type="RefSeq" id="WP_201916514.1">
    <property type="nucleotide sequence ID" value="NZ_JAERQG010000001.1"/>
</dbReference>
<dbReference type="EMBL" id="JAERQG010000001">
    <property type="protein sequence ID" value="MBL0763666.1"/>
    <property type="molecule type" value="Genomic_DNA"/>
</dbReference>
<dbReference type="Proteomes" id="UP000642920">
    <property type="component" value="Unassembled WGS sequence"/>
</dbReference>
<name>A0A937ABN4_9BACT</name>
<proteinExistence type="predicted"/>
<dbReference type="InterPro" id="IPR032710">
    <property type="entry name" value="NTF2-like_dom_sf"/>
</dbReference>